<dbReference type="GeneID" id="9807853"/>
<proteinExistence type="predicted"/>
<comment type="caution">
    <text evidence="2">The sequence shown here is derived from an EMBL/GenBank/DDBJ whole genome shotgun (WGS) entry which is preliminary data.</text>
</comment>
<dbReference type="KEGG" id="crq:GCK72_016019"/>
<organism evidence="2 3">
    <name type="scientific">Caenorhabditis remanei</name>
    <name type="common">Caenorhabditis vulgaris</name>
    <dbReference type="NCBI Taxonomy" id="31234"/>
    <lineage>
        <taxon>Eukaryota</taxon>
        <taxon>Metazoa</taxon>
        <taxon>Ecdysozoa</taxon>
        <taxon>Nematoda</taxon>
        <taxon>Chromadorea</taxon>
        <taxon>Rhabditida</taxon>
        <taxon>Rhabditina</taxon>
        <taxon>Rhabditomorpha</taxon>
        <taxon>Rhabditoidea</taxon>
        <taxon>Rhabditidae</taxon>
        <taxon>Peloderinae</taxon>
        <taxon>Caenorhabditis</taxon>
    </lineage>
</organism>
<dbReference type="AlphaFoldDB" id="A0A6A5GZ27"/>
<feature type="compositionally biased region" description="Polar residues" evidence="1">
    <location>
        <begin position="54"/>
        <end position="64"/>
    </location>
</feature>
<dbReference type="CTD" id="9807853"/>
<name>A0A6A5GZ27_CAERE</name>
<dbReference type="EMBL" id="WUAV01000004">
    <property type="protein sequence ID" value="KAF1759552.1"/>
    <property type="molecule type" value="Genomic_DNA"/>
</dbReference>
<feature type="compositionally biased region" description="Basic and acidic residues" evidence="1">
    <location>
        <begin position="38"/>
        <end position="49"/>
    </location>
</feature>
<gene>
    <name evidence="2" type="ORF">GCK72_016019</name>
</gene>
<dbReference type="Proteomes" id="UP000483820">
    <property type="component" value="Chromosome IV"/>
</dbReference>
<evidence type="ECO:0000313" key="2">
    <source>
        <dbReference type="EMBL" id="KAF1759552.1"/>
    </source>
</evidence>
<reference evidence="2 3" key="1">
    <citation type="submission" date="2019-12" db="EMBL/GenBank/DDBJ databases">
        <title>Chromosome-level assembly of the Caenorhabditis remanei genome.</title>
        <authorList>
            <person name="Teterina A.A."/>
            <person name="Willis J.H."/>
            <person name="Phillips P.C."/>
        </authorList>
    </citation>
    <scope>NUCLEOTIDE SEQUENCE [LARGE SCALE GENOMIC DNA]</scope>
    <source>
        <strain evidence="2 3">PX506</strain>
        <tissue evidence="2">Whole organism</tissue>
    </source>
</reference>
<feature type="region of interest" description="Disordered" evidence="1">
    <location>
        <begin position="1"/>
        <end position="95"/>
    </location>
</feature>
<evidence type="ECO:0000256" key="1">
    <source>
        <dbReference type="SAM" id="MobiDB-lite"/>
    </source>
</evidence>
<evidence type="ECO:0000313" key="3">
    <source>
        <dbReference type="Proteomes" id="UP000483820"/>
    </source>
</evidence>
<accession>A0A6A5GZ27</accession>
<dbReference type="RefSeq" id="XP_053586036.1">
    <property type="nucleotide sequence ID" value="XM_053731264.1"/>
</dbReference>
<sequence>MKRKTLNTHNSPGGPPPPTSLEPKTKKKKPESIFLGEEVTKDHTRTDMKRKYKPSTSPAQNQEGFSEEKKRQSKPARIVSTQRHGRGPQRKMQLRDFERSETFPTPEEEEFFTENVITSNEPHFRRHNSQFLIADTVRMKFVNLDKVKDNKILHQHVAKLLDIFIRRMLKKAGGNLKTTKYWLQLNHDGYTDRDGFFVTHKTYAVADGGVIMNEIAKQMQSNKELRLDESFTVAMNVFKDKQSQLRGRGTQTTRKTDKIEKIRKALLKQHFGVSLSRVTGMSHCLPKALALGKLESDIETTTNGDERQKMEKFYRSLVRPEITPKFKSESQGKLAKQLLADAGMDVNKEEHGRKDLIELANYLSNYQIILWTANKKSSRPN</sequence>
<protein>
    <submittedName>
        <fullName evidence="2">Uncharacterized protein</fullName>
    </submittedName>
</protein>